<evidence type="ECO:0000313" key="1">
    <source>
        <dbReference type="EMBL" id="MBX65525.1"/>
    </source>
</evidence>
<protein>
    <submittedName>
        <fullName evidence="1">Uncharacterized protein</fullName>
    </submittedName>
</protein>
<accession>A0A2P2QF09</accession>
<reference evidence="1" key="1">
    <citation type="submission" date="2018-02" db="EMBL/GenBank/DDBJ databases">
        <title>Rhizophora mucronata_Transcriptome.</title>
        <authorList>
            <person name="Meera S.P."/>
            <person name="Sreeshan A."/>
            <person name="Augustine A."/>
        </authorList>
    </citation>
    <scope>NUCLEOTIDE SEQUENCE</scope>
    <source>
        <tissue evidence="1">Leaf</tissue>
    </source>
</reference>
<proteinExistence type="predicted"/>
<name>A0A2P2QF09_RHIMU</name>
<organism evidence="1">
    <name type="scientific">Rhizophora mucronata</name>
    <name type="common">Asiatic mangrove</name>
    <dbReference type="NCBI Taxonomy" id="61149"/>
    <lineage>
        <taxon>Eukaryota</taxon>
        <taxon>Viridiplantae</taxon>
        <taxon>Streptophyta</taxon>
        <taxon>Embryophyta</taxon>
        <taxon>Tracheophyta</taxon>
        <taxon>Spermatophyta</taxon>
        <taxon>Magnoliopsida</taxon>
        <taxon>eudicotyledons</taxon>
        <taxon>Gunneridae</taxon>
        <taxon>Pentapetalae</taxon>
        <taxon>rosids</taxon>
        <taxon>fabids</taxon>
        <taxon>Malpighiales</taxon>
        <taxon>Rhizophoraceae</taxon>
        <taxon>Rhizophora</taxon>
    </lineage>
</organism>
<sequence length="23" mass="2696">MLCKWVKPTGQILQLSFKSSTHY</sequence>
<dbReference type="EMBL" id="GGEC01085041">
    <property type="protein sequence ID" value="MBX65525.1"/>
    <property type="molecule type" value="Transcribed_RNA"/>
</dbReference>
<dbReference type="AlphaFoldDB" id="A0A2P2QF09"/>